<feature type="transmembrane region" description="Helical" evidence="8">
    <location>
        <begin position="264"/>
        <end position="288"/>
    </location>
</feature>
<feature type="transmembrane region" description="Helical" evidence="8">
    <location>
        <begin position="83"/>
        <end position="103"/>
    </location>
</feature>
<keyword evidence="5" id="KW-0029">Amino-acid transport</keyword>
<evidence type="ECO:0000256" key="9">
    <source>
        <dbReference type="SAM" id="MobiDB-lite"/>
    </source>
</evidence>
<feature type="region of interest" description="Disordered" evidence="9">
    <location>
        <begin position="1"/>
        <end position="25"/>
    </location>
</feature>
<comment type="similarity">
    <text evidence="8">Belongs to the binding-protein-dependent transport system permease family.</text>
</comment>
<evidence type="ECO:0000256" key="3">
    <source>
        <dbReference type="ARBA" id="ARBA00022475"/>
    </source>
</evidence>
<keyword evidence="12" id="KW-1185">Reference proteome</keyword>
<keyword evidence="2 8" id="KW-0813">Transport</keyword>
<accession>A0ABT2K355</accession>
<evidence type="ECO:0000256" key="8">
    <source>
        <dbReference type="RuleBase" id="RU363032"/>
    </source>
</evidence>
<organism evidence="11 12">
    <name type="scientific">Streptomyces gossypii</name>
    <dbReference type="NCBI Taxonomy" id="2883101"/>
    <lineage>
        <taxon>Bacteria</taxon>
        <taxon>Bacillati</taxon>
        <taxon>Actinomycetota</taxon>
        <taxon>Actinomycetes</taxon>
        <taxon>Kitasatosporales</taxon>
        <taxon>Streptomycetaceae</taxon>
        <taxon>Streptomyces</taxon>
    </lineage>
</organism>
<keyword evidence="3" id="KW-1003">Cell membrane</keyword>
<proteinExistence type="inferred from homology"/>
<evidence type="ECO:0000256" key="6">
    <source>
        <dbReference type="ARBA" id="ARBA00022989"/>
    </source>
</evidence>
<feature type="transmembrane region" description="Helical" evidence="8">
    <location>
        <begin position="240"/>
        <end position="258"/>
    </location>
</feature>
<dbReference type="InterPro" id="IPR035906">
    <property type="entry name" value="MetI-like_sf"/>
</dbReference>
<evidence type="ECO:0000313" key="12">
    <source>
        <dbReference type="Proteomes" id="UP001156389"/>
    </source>
</evidence>
<evidence type="ECO:0000256" key="5">
    <source>
        <dbReference type="ARBA" id="ARBA00022970"/>
    </source>
</evidence>
<dbReference type="PROSITE" id="PS50928">
    <property type="entry name" value="ABC_TM1"/>
    <property type="match status" value="1"/>
</dbReference>
<evidence type="ECO:0000313" key="11">
    <source>
        <dbReference type="EMBL" id="MCT2594605.1"/>
    </source>
</evidence>
<reference evidence="11 12" key="1">
    <citation type="submission" date="2021-10" db="EMBL/GenBank/DDBJ databases">
        <title>Streptomyces gossypii sp. nov., isolated from soil collected from cotton field.</title>
        <authorList>
            <person name="Ge X."/>
            <person name="Chen X."/>
            <person name="Liu W."/>
        </authorList>
    </citation>
    <scope>NUCLEOTIDE SEQUENCE [LARGE SCALE GENOMIC DNA]</scope>
    <source>
        <strain evidence="11 12">N2-109</strain>
    </source>
</reference>
<sequence>MTGESSLATRGPGVHKPGRTGPAPEQIQAVPLRRPGRWCASAVLVFLLVFLIQGWAANPRMQWETVGEYLFAPAVLEGLRTTLLLTALAMSVGIVGGIVLAIMRMSPNPLLSRLGALYIWVFRGTPLLVQLLFWYFLSAVIPTIGLGIPWGPTFVEFETNALITQLTAAVLGLGLHEAAYMAEIVRAGITSVDEGQPEAAQALGMTRRQTLRRIVLPQALRMIIPPTGNQVISMLKTTSLVFAIAVPELLTSIQGIYSRNFQQVPLLTVACVWYLVATSVLNVGQYYLERRFERGTSRNLPPTMLQRLRKAIPAKAEKAVEQERPS</sequence>
<protein>
    <submittedName>
        <fullName evidence="11">Amino acid ABC transporter permease</fullName>
    </submittedName>
</protein>
<evidence type="ECO:0000256" key="4">
    <source>
        <dbReference type="ARBA" id="ARBA00022692"/>
    </source>
</evidence>
<dbReference type="InterPro" id="IPR010065">
    <property type="entry name" value="AA_ABC_transptr_permease_3TM"/>
</dbReference>
<evidence type="ECO:0000256" key="7">
    <source>
        <dbReference type="ARBA" id="ARBA00023136"/>
    </source>
</evidence>
<feature type="transmembrane region" description="Helical" evidence="8">
    <location>
        <begin position="115"/>
        <end position="137"/>
    </location>
</feature>
<dbReference type="NCBIfam" id="TIGR01726">
    <property type="entry name" value="HEQRo_perm_3TM"/>
    <property type="match status" value="1"/>
</dbReference>
<dbReference type="PANTHER" id="PTHR30614">
    <property type="entry name" value="MEMBRANE COMPONENT OF AMINO ACID ABC TRANSPORTER"/>
    <property type="match status" value="1"/>
</dbReference>
<keyword evidence="7 8" id="KW-0472">Membrane</keyword>
<comment type="caution">
    <text evidence="11">The sequence shown here is derived from an EMBL/GenBank/DDBJ whole genome shotgun (WGS) entry which is preliminary data.</text>
</comment>
<dbReference type="InterPro" id="IPR000515">
    <property type="entry name" value="MetI-like"/>
</dbReference>
<dbReference type="PANTHER" id="PTHR30614:SF0">
    <property type="entry name" value="L-CYSTINE TRANSPORT SYSTEM PERMEASE PROTEIN TCYL"/>
    <property type="match status" value="1"/>
</dbReference>
<dbReference type="RefSeq" id="WP_260221951.1">
    <property type="nucleotide sequence ID" value="NZ_JAJAGO010000023.1"/>
</dbReference>
<dbReference type="EMBL" id="JAJAGO010000023">
    <property type="protein sequence ID" value="MCT2594605.1"/>
    <property type="molecule type" value="Genomic_DNA"/>
</dbReference>
<dbReference type="SUPFAM" id="SSF161098">
    <property type="entry name" value="MetI-like"/>
    <property type="match status" value="1"/>
</dbReference>
<keyword evidence="6 8" id="KW-1133">Transmembrane helix</keyword>
<name>A0ABT2K355_9ACTN</name>
<evidence type="ECO:0000259" key="10">
    <source>
        <dbReference type="PROSITE" id="PS50928"/>
    </source>
</evidence>
<dbReference type="InterPro" id="IPR043429">
    <property type="entry name" value="ArtM/GltK/GlnP/TcyL/YhdX-like"/>
</dbReference>
<dbReference type="Pfam" id="PF00528">
    <property type="entry name" value="BPD_transp_1"/>
    <property type="match status" value="1"/>
</dbReference>
<evidence type="ECO:0000256" key="1">
    <source>
        <dbReference type="ARBA" id="ARBA00004651"/>
    </source>
</evidence>
<feature type="transmembrane region" description="Helical" evidence="8">
    <location>
        <begin position="38"/>
        <end position="56"/>
    </location>
</feature>
<evidence type="ECO:0000256" key="2">
    <source>
        <dbReference type="ARBA" id="ARBA00022448"/>
    </source>
</evidence>
<feature type="transmembrane region" description="Helical" evidence="8">
    <location>
        <begin position="157"/>
        <end position="176"/>
    </location>
</feature>
<dbReference type="Proteomes" id="UP001156389">
    <property type="component" value="Unassembled WGS sequence"/>
</dbReference>
<dbReference type="Gene3D" id="1.10.3720.10">
    <property type="entry name" value="MetI-like"/>
    <property type="match status" value="1"/>
</dbReference>
<feature type="domain" description="ABC transmembrane type-1" evidence="10">
    <location>
        <begin position="79"/>
        <end position="285"/>
    </location>
</feature>
<keyword evidence="4 8" id="KW-0812">Transmembrane</keyword>
<dbReference type="CDD" id="cd06261">
    <property type="entry name" value="TM_PBP2"/>
    <property type="match status" value="1"/>
</dbReference>
<gene>
    <name evidence="11" type="ORF">LHJ74_32645</name>
</gene>
<comment type="subcellular location">
    <subcellularLocation>
        <location evidence="1 8">Cell membrane</location>
        <topology evidence="1 8">Multi-pass membrane protein</topology>
    </subcellularLocation>
</comment>